<dbReference type="Gene3D" id="1.20.1250.20">
    <property type="entry name" value="MFS general substrate transporter like domains"/>
    <property type="match status" value="1"/>
</dbReference>
<dbReference type="InterPro" id="IPR052528">
    <property type="entry name" value="Sugar_transport-like"/>
</dbReference>
<keyword evidence="2 4" id="KW-1133">Transmembrane helix</keyword>
<dbReference type="PANTHER" id="PTHR23526:SF2">
    <property type="entry name" value="MAJOR FACILITATOR SUPERFAMILY (MFS) PROFILE DOMAIN-CONTAINING PROTEIN"/>
    <property type="match status" value="1"/>
</dbReference>
<keyword evidence="3 4" id="KW-0472">Membrane</keyword>
<feature type="transmembrane region" description="Helical" evidence="4">
    <location>
        <begin position="21"/>
        <end position="43"/>
    </location>
</feature>
<evidence type="ECO:0000259" key="5">
    <source>
        <dbReference type="PROSITE" id="PS50850"/>
    </source>
</evidence>
<protein>
    <recommendedName>
        <fullName evidence="5">Major facilitator superfamily (MFS) profile domain-containing protein</fullName>
    </recommendedName>
</protein>
<name>A0A2M8EIX5_UNCKA</name>
<comment type="caution">
    <text evidence="6">The sequence shown here is derived from an EMBL/GenBank/DDBJ whole genome shotgun (WGS) entry which is preliminary data.</text>
</comment>
<dbReference type="Proteomes" id="UP000228781">
    <property type="component" value="Unassembled WGS sequence"/>
</dbReference>
<dbReference type="InterPro" id="IPR020846">
    <property type="entry name" value="MFS_dom"/>
</dbReference>
<dbReference type="AlphaFoldDB" id="A0A2M8EIX5"/>
<sequence>MRQFLKQLIGVRINPVIRVLVASDILIFSAFGLLGPVFAIFLLENIQGGSAKVAGFAAMVWLLTRAIFAIPISVLIDHWSGERDDFWFVFWGSLGISFVPIAYLFASLPIHVYLIQAFYGFCHAAVFPSWFAIFTRHIDRHKEGEEWATYITATDLGAAAAAAAGGVIAVTLGFKVLFILASLFSFLGAFLLLWIRLRCKIGWRIKCERR</sequence>
<evidence type="ECO:0000256" key="1">
    <source>
        <dbReference type="ARBA" id="ARBA00022692"/>
    </source>
</evidence>
<dbReference type="InterPro" id="IPR011701">
    <property type="entry name" value="MFS"/>
</dbReference>
<evidence type="ECO:0000313" key="6">
    <source>
        <dbReference type="EMBL" id="PJC22665.1"/>
    </source>
</evidence>
<dbReference type="EMBL" id="PFSK01000028">
    <property type="protein sequence ID" value="PJC22665.1"/>
    <property type="molecule type" value="Genomic_DNA"/>
</dbReference>
<reference evidence="7" key="1">
    <citation type="submission" date="2017-09" db="EMBL/GenBank/DDBJ databases">
        <title>Depth-based differentiation of microbial function through sediment-hosted aquifers and enrichment of novel symbionts in the deep terrestrial subsurface.</title>
        <authorList>
            <person name="Probst A.J."/>
            <person name="Ladd B."/>
            <person name="Jarett J.K."/>
            <person name="Geller-Mcgrath D.E."/>
            <person name="Sieber C.M.K."/>
            <person name="Emerson J.B."/>
            <person name="Anantharaman K."/>
            <person name="Thomas B.C."/>
            <person name="Malmstrom R."/>
            <person name="Stieglmeier M."/>
            <person name="Klingl A."/>
            <person name="Woyke T."/>
            <person name="Ryan C.M."/>
            <person name="Banfield J.F."/>
        </authorList>
    </citation>
    <scope>NUCLEOTIDE SEQUENCE [LARGE SCALE GENOMIC DNA]</scope>
</reference>
<feature type="transmembrane region" description="Helical" evidence="4">
    <location>
        <begin position="112"/>
        <end position="135"/>
    </location>
</feature>
<organism evidence="6 7">
    <name type="scientific">candidate division WWE3 bacterium CG_4_9_14_0_2_um_filter_48_10</name>
    <dbReference type="NCBI Taxonomy" id="1975078"/>
    <lineage>
        <taxon>Bacteria</taxon>
        <taxon>Katanobacteria</taxon>
    </lineage>
</organism>
<evidence type="ECO:0000256" key="4">
    <source>
        <dbReference type="SAM" id="Phobius"/>
    </source>
</evidence>
<feature type="transmembrane region" description="Helical" evidence="4">
    <location>
        <begin position="88"/>
        <end position="106"/>
    </location>
</feature>
<evidence type="ECO:0000313" key="7">
    <source>
        <dbReference type="Proteomes" id="UP000228781"/>
    </source>
</evidence>
<feature type="transmembrane region" description="Helical" evidence="4">
    <location>
        <begin position="147"/>
        <end position="170"/>
    </location>
</feature>
<gene>
    <name evidence="6" type="ORF">CO059_02075</name>
</gene>
<dbReference type="PANTHER" id="PTHR23526">
    <property type="entry name" value="INTEGRAL MEMBRANE TRANSPORT PROTEIN-RELATED"/>
    <property type="match status" value="1"/>
</dbReference>
<evidence type="ECO:0000256" key="2">
    <source>
        <dbReference type="ARBA" id="ARBA00022989"/>
    </source>
</evidence>
<keyword evidence="1 4" id="KW-0812">Transmembrane</keyword>
<dbReference type="Pfam" id="PF07690">
    <property type="entry name" value="MFS_1"/>
    <property type="match status" value="1"/>
</dbReference>
<dbReference type="GO" id="GO:0022857">
    <property type="term" value="F:transmembrane transporter activity"/>
    <property type="evidence" value="ECO:0007669"/>
    <property type="project" value="InterPro"/>
</dbReference>
<feature type="domain" description="Major facilitator superfamily (MFS) profile" evidence="5">
    <location>
        <begin position="16"/>
        <end position="210"/>
    </location>
</feature>
<feature type="transmembrane region" description="Helical" evidence="4">
    <location>
        <begin position="176"/>
        <end position="195"/>
    </location>
</feature>
<feature type="transmembrane region" description="Helical" evidence="4">
    <location>
        <begin position="55"/>
        <end position="76"/>
    </location>
</feature>
<evidence type="ECO:0000256" key="3">
    <source>
        <dbReference type="ARBA" id="ARBA00023136"/>
    </source>
</evidence>
<dbReference type="PROSITE" id="PS50850">
    <property type="entry name" value="MFS"/>
    <property type="match status" value="1"/>
</dbReference>
<dbReference type="SUPFAM" id="SSF103473">
    <property type="entry name" value="MFS general substrate transporter"/>
    <property type="match status" value="1"/>
</dbReference>
<accession>A0A2M8EIX5</accession>
<dbReference type="InterPro" id="IPR036259">
    <property type="entry name" value="MFS_trans_sf"/>
</dbReference>
<proteinExistence type="predicted"/>